<evidence type="ECO:0000259" key="3">
    <source>
        <dbReference type="PROSITE" id="PS51462"/>
    </source>
</evidence>
<accession>A0A1C4YXD1</accession>
<dbReference type="InterPro" id="IPR020084">
    <property type="entry name" value="NUDIX_hydrolase_CS"/>
</dbReference>
<evidence type="ECO:0000313" key="4">
    <source>
        <dbReference type="EMBL" id="SCF25393.1"/>
    </source>
</evidence>
<dbReference type="InterPro" id="IPR015797">
    <property type="entry name" value="NUDIX_hydrolase-like_dom_sf"/>
</dbReference>
<name>A0A1C4YXD1_9ACTN</name>
<gene>
    <name evidence="4" type="ORF">GA0070215_11375</name>
</gene>
<reference evidence="5" key="1">
    <citation type="submission" date="2016-06" db="EMBL/GenBank/DDBJ databases">
        <authorList>
            <person name="Varghese N."/>
        </authorList>
    </citation>
    <scope>NUCLEOTIDE SEQUENCE [LARGE SCALE GENOMIC DNA]</scope>
    <source>
        <strain evidence="5">DSM 45555</strain>
    </source>
</reference>
<protein>
    <submittedName>
        <fullName evidence="4">ADP-ribose pyrophosphatase YjhB, NUDIX family</fullName>
    </submittedName>
</protein>
<dbReference type="CDD" id="cd04683">
    <property type="entry name" value="NUDIX_Hydrolase"/>
    <property type="match status" value="1"/>
</dbReference>
<evidence type="ECO:0000313" key="5">
    <source>
        <dbReference type="Proteomes" id="UP000198551"/>
    </source>
</evidence>
<dbReference type="Gene3D" id="3.90.79.10">
    <property type="entry name" value="Nucleoside Triphosphate Pyrophosphohydrolase"/>
    <property type="match status" value="1"/>
</dbReference>
<feature type="domain" description="Nudix hydrolase" evidence="3">
    <location>
        <begin position="3"/>
        <end position="138"/>
    </location>
</feature>
<organism evidence="4 5">
    <name type="scientific">Micromonospora marina</name>
    <dbReference type="NCBI Taxonomy" id="307120"/>
    <lineage>
        <taxon>Bacteria</taxon>
        <taxon>Bacillati</taxon>
        <taxon>Actinomycetota</taxon>
        <taxon>Actinomycetes</taxon>
        <taxon>Micromonosporales</taxon>
        <taxon>Micromonosporaceae</taxon>
        <taxon>Micromonospora</taxon>
    </lineage>
</organism>
<dbReference type="Pfam" id="PF00293">
    <property type="entry name" value="NUDIX"/>
    <property type="match status" value="1"/>
</dbReference>
<keyword evidence="5" id="KW-1185">Reference proteome</keyword>
<dbReference type="AlphaFoldDB" id="A0A1C4YXD1"/>
<evidence type="ECO:0000256" key="1">
    <source>
        <dbReference type="ARBA" id="ARBA00001946"/>
    </source>
</evidence>
<dbReference type="PROSITE" id="PS00893">
    <property type="entry name" value="NUDIX_BOX"/>
    <property type="match status" value="1"/>
</dbReference>
<dbReference type="InterPro" id="IPR000086">
    <property type="entry name" value="NUDIX_hydrolase_dom"/>
</dbReference>
<proteinExistence type="predicted"/>
<evidence type="ECO:0000256" key="2">
    <source>
        <dbReference type="ARBA" id="ARBA00022801"/>
    </source>
</evidence>
<dbReference type="GO" id="GO:0016787">
    <property type="term" value="F:hydrolase activity"/>
    <property type="evidence" value="ECO:0007669"/>
    <property type="project" value="UniProtKB-KW"/>
</dbReference>
<dbReference type="PROSITE" id="PS51462">
    <property type="entry name" value="NUDIX"/>
    <property type="match status" value="1"/>
</dbReference>
<keyword evidence="2" id="KW-0378">Hydrolase</keyword>
<dbReference type="PANTHER" id="PTHR43046">
    <property type="entry name" value="GDP-MANNOSE MANNOSYL HYDROLASE"/>
    <property type="match status" value="1"/>
</dbReference>
<dbReference type="PANTHER" id="PTHR43046:SF16">
    <property type="entry name" value="ADP-RIBOSE PYROPHOSPHATASE YJHB-RELATED"/>
    <property type="match status" value="1"/>
</dbReference>
<dbReference type="SUPFAM" id="SSF55811">
    <property type="entry name" value="Nudix"/>
    <property type="match status" value="1"/>
</dbReference>
<dbReference type="Proteomes" id="UP000198551">
    <property type="component" value="Unassembled WGS sequence"/>
</dbReference>
<dbReference type="RefSeq" id="WP_091047163.1">
    <property type="nucleotide sequence ID" value="NZ_FMCV01000013.1"/>
</dbReference>
<comment type="cofactor">
    <cofactor evidence="1">
        <name>Mg(2+)</name>
        <dbReference type="ChEBI" id="CHEBI:18420"/>
    </cofactor>
</comment>
<dbReference type="EMBL" id="FMCV01000013">
    <property type="protein sequence ID" value="SCF25393.1"/>
    <property type="molecule type" value="Genomic_DNA"/>
</dbReference>
<sequence>MGRYQACIDLHLILRDEHGRVLLGERQNTGWADGQFGLPSGHLEDGESAREGAAREAEEEIGVLIKADELRLVHLMHHHTNSGRVALFFEVRSWTGEITNTEPDKCAGWDFHDLTDLPANVVPYVAEALRHVAAGQRYSEQGW</sequence>